<keyword evidence="7 10" id="KW-0460">Magnesium</keyword>
<evidence type="ECO:0000313" key="13">
    <source>
        <dbReference type="Proteomes" id="UP000321892"/>
    </source>
</evidence>
<dbReference type="InterPro" id="IPR024932">
    <property type="entry name" value="ApbE"/>
</dbReference>
<evidence type="ECO:0000256" key="3">
    <source>
        <dbReference type="ARBA" id="ARBA00022630"/>
    </source>
</evidence>
<accession>A0A510JFB0</accession>
<keyword evidence="6 10" id="KW-0274">FAD</keyword>
<feature type="binding site" evidence="11">
    <location>
        <position position="279"/>
    </location>
    <ligand>
        <name>Mg(2+)</name>
        <dbReference type="ChEBI" id="CHEBI:18420"/>
    </ligand>
</feature>
<dbReference type="EC" id="2.7.1.180" evidence="1 10"/>
<sequence length="325" mass="37554">MMYKVQVRFLFHSDIKIKIPESYDDSVFERLFGILEDVNEKYNSYAENSYIDKINKNSGHFVKVNDETIRILNKIIHLSKIIGGEYDITIMPLIRLWGFYKQAPILPSFDKIKKAKRLVDYKKIIIDKKKKRVKIEKNQEIITGSFIKAYAIEKMVQEMKKIGIKDAIVNAGGSSIIAIDEWGIIAENPEEEKEILRNVDGMPVRITKYGYNGKNEDNDLFEIKIKNTSYSTSNQKNTYLLINNEKCGHIISPRTGFPSQNKQVGIITKSAFFGDIISTGMYNQTPEKFYEIMGKLSEEMEISGFLINKAGKIFYFNMEEYFCGK</sequence>
<dbReference type="Pfam" id="PF02424">
    <property type="entry name" value="ApbE"/>
    <property type="match status" value="1"/>
</dbReference>
<reference evidence="12 13" key="1">
    <citation type="submission" date="2019-07" db="EMBL/GenBank/DDBJ databases">
        <title>Complete Genome Sequence of Leptotrichia hofstadii Strain JCM16775.</title>
        <authorList>
            <person name="Watanabe S."/>
            <person name="Cui L."/>
        </authorList>
    </citation>
    <scope>NUCLEOTIDE SEQUENCE [LARGE SCALE GENOMIC DNA]</scope>
    <source>
        <strain evidence="12 13">JCM16775</strain>
    </source>
</reference>
<comment type="cofactor">
    <cofactor evidence="11">
        <name>Mg(2+)</name>
        <dbReference type="ChEBI" id="CHEBI:18420"/>
    </cofactor>
    <cofactor evidence="11">
        <name>Mn(2+)</name>
        <dbReference type="ChEBI" id="CHEBI:29035"/>
    </cofactor>
    <text evidence="11">Magnesium. Can also use manganese.</text>
</comment>
<dbReference type="GO" id="GO:0046872">
    <property type="term" value="F:metal ion binding"/>
    <property type="evidence" value="ECO:0007669"/>
    <property type="project" value="UniProtKB-UniRule"/>
</dbReference>
<dbReference type="GO" id="GO:0016740">
    <property type="term" value="F:transferase activity"/>
    <property type="evidence" value="ECO:0007669"/>
    <property type="project" value="UniProtKB-UniRule"/>
</dbReference>
<feature type="binding site" evidence="11">
    <location>
        <position position="145"/>
    </location>
    <ligand>
        <name>Mg(2+)</name>
        <dbReference type="ChEBI" id="CHEBI:18420"/>
    </ligand>
</feature>
<evidence type="ECO:0000256" key="4">
    <source>
        <dbReference type="ARBA" id="ARBA00022679"/>
    </source>
</evidence>
<dbReference type="InterPro" id="IPR003374">
    <property type="entry name" value="ApbE-like_sf"/>
</dbReference>
<evidence type="ECO:0000256" key="9">
    <source>
        <dbReference type="ARBA" id="ARBA00048540"/>
    </source>
</evidence>
<feature type="binding site" evidence="11">
    <location>
        <position position="275"/>
    </location>
    <ligand>
        <name>Mg(2+)</name>
        <dbReference type="ChEBI" id="CHEBI:18420"/>
    </ligand>
</feature>
<comment type="catalytic activity">
    <reaction evidence="9 10">
        <text>L-threonyl-[protein] + FAD = FMN-L-threonyl-[protein] + AMP + H(+)</text>
        <dbReference type="Rhea" id="RHEA:36847"/>
        <dbReference type="Rhea" id="RHEA-COMP:11060"/>
        <dbReference type="Rhea" id="RHEA-COMP:11061"/>
        <dbReference type="ChEBI" id="CHEBI:15378"/>
        <dbReference type="ChEBI" id="CHEBI:30013"/>
        <dbReference type="ChEBI" id="CHEBI:57692"/>
        <dbReference type="ChEBI" id="CHEBI:74257"/>
        <dbReference type="ChEBI" id="CHEBI:456215"/>
        <dbReference type="EC" id="2.7.1.180"/>
    </reaction>
</comment>
<evidence type="ECO:0000256" key="7">
    <source>
        <dbReference type="ARBA" id="ARBA00022842"/>
    </source>
</evidence>
<evidence type="ECO:0000256" key="6">
    <source>
        <dbReference type="ARBA" id="ARBA00022827"/>
    </source>
</evidence>
<dbReference type="RefSeq" id="WP_006804900.1">
    <property type="nucleotide sequence ID" value="NZ_AP019823.1"/>
</dbReference>
<dbReference type="PANTHER" id="PTHR30040:SF2">
    <property type="entry name" value="FAD:PROTEIN FMN TRANSFERASE"/>
    <property type="match status" value="1"/>
</dbReference>
<dbReference type="Proteomes" id="UP000321892">
    <property type="component" value="Chromosome"/>
</dbReference>
<evidence type="ECO:0000256" key="8">
    <source>
        <dbReference type="ARBA" id="ARBA00031306"/>
    </source>
</evidence>
<keyword evidence="12" id="KW-0449">Lipoprotein</keyword>
<dbReference type="AlphaFoldDB" id="A0A510JFB0"/>
<organism evidence="12 13">
    <name type="scientific">Leptotrichia hofstadii</name>
    <dbReference type="NCBI Taxonomy" id="157688"/>
    <lineage>
        <taxon>Bacteria</taxon>
        <taxon>Fusobacteriati</taxon>
        <taxon>Fusobacteriota</taxon>
        <taxon>Fusobacteriia</taxon>
        <taxon>Fusobacteriales</taxon>
        <taxon>Leptotrichiaceae</taxon>
        <taxon>Leptotrichia</taxon>
    </lineage>
</organism>
<keyword evidence="3 10" id="KW-0285">Flavoprotein</keyword>
<dbReference type="PIRSF" id="PIRSF006268">
    <property type="entry name" value="ApbE"/>
    <property type="match status" value="1"/>
</dbReference>
<dbReference type="PANTHER" id="PTHR30040">
    <property type="entry name" value="THIAMINE BIOSYNTHESIS LIPOPROTEIN APBE"/>
    <property type="match status" value="1"/>
</dbReference>
<dbReference type="SUPFAM" id="SSF143631">
    <property type="entry name" value="ApbE-like"/>
    <property type="match status" value="1"/>
</dbReference>
<dbReference type="Gene3D" id="3.10.520.10">
    <property type="entry name" value="ApbE-like domains"/>
    <property type="match status" value="1"/>
</dbReference>
<proteinExistence type="inferred from homology"/>
<keyword evidence="13" id="KW-1185">Reference proteome</keyword>
<keyword evidence="5 10" id="KW-0479">Metal-binding</keyword>
<dbReference type="KEGG" id="lhf:JCM16775_0629"/>
<evidence type="ECO:0000256" key="11">
    <source>
        <dbReference type="PIRSR" id="PIRSR006268-2"/>
    </source>
</evidence>
<evidence type="ECO:0000256" key="10">
    <source>
        <dbReference type="PIRNR" id="PIRNR006268"/>
    </source>
</evidence>
<comment type="similarity">
    <text evidence="10">Belongs to the ApbE family.</text>
</comment>
<evidence type="ECO:0000256" key="5">
    <source>
        <dbReference type="ARBA" id="ARBA00022723"/>
    </source>
</evidence>
<gene>
    <name evidence="12" type="ORF">JCM16775_0629</name>
</gene>
<evidence type="ECO:0000313" key="12">
    <source>
        <dbReference type="EMBL" id="BBM37927.1"/>
    </source>
</evidence>
<evidence type="ECO:0000256" key="2">
    <source>
        <dbReference type="ARBA" id="ARBA00016337"/>
    </source>
</evidence>
<keyword evidence="4 10" id="KW-0808">Transferase</keyword>
<dbReference type="OrthoDB" id="9778595at2"/>
<name>A0A510JFB0_9FUSO</name>
<protein>
    <recommendedName>
        <fullName evidence="2 10">FAD:protein FMN transferase</fullName>
        <ecNumber evidence="1 10">2.7.1.180</ecNumber>
    </recommendedName>
    <alternativeName>
        <fullName evidence="8 10">Flavin transferase</fullName>
    </alternativeName>
</protein>
<dbReference type="EMBL" id="AP019823">
    <property type="protein sequence ID" value="BBM37927.1"/>
    <property type="molecule type" value="Genomic_DNA"/>
</dbReference>
<evidence type="ECO:0000256" key="1">
    <source>
        <dbReference type="ARBA" id="ARBA00011955"/>
    </source>
</evidence>